<reference evidence="2" key="1">
    <citation type="submission" date="2022-03" db="EMBL/GenBank/DDBJ databases">
        <authorList>
            <person name="Alioto T."/>
            <person name="Alioto T."/>
            <person name="Gomez Garrido J."/>
        </authorList>
    </citation>
    <scope>NUCLEOTIDE SEQUENCE</scope>
</reference>
<evidence type="ECO:0000313" key="2">
    <source>
        <dbReference type="EMBL" id="CAH2315886.1"/>
    </source>
</evidence>
<dbReference type="EMBL" id="OW240920">
    <property type="protein sequence ID" value="CAH2315886.1"/>
    <property type="molecule type" value="Genomic_DNA"/>
</dbReference>
<proteinExistence type="predicted"/>
<accession>A0AAD1T080</accession>
<dbReference type="AlphaFoldDB" id="A0AAD1T080"/>
<evidence type="ECO:0000313" key="3">
    <source>
        <dbReference type="Proteomes" id="UP001295444"/>
    </source>
</evidence>
<feature type="non-terminal residue" evidence="2">
    <location>
        <position position="1"/>
    </location>
</feature>
<dbReference type="Proteomes" id="UP001295444">
    <property type="component" value="Chromosome 09"/>
</dbReference>
<name>A0AAD1T080_PELCU</name>
<protein>
    <submittedName>
        <fullName evidence="2">Uncharacterized protein</fullName>
    </submittedName>
</protein>
<feature type="region of interest" description="Disordered" evidence="1">
    <location>
        <begin position="1"/>
        <end position="29"/>
    </location>
</feature>
<organism evidence="2 3">
    <name type="scientific">Pelobates cultripes</name>
    <name type="common">Western spadefoot toad</name>
    <dbReference type="NCBI Taxonomy" id="61616"/>
    <lineage>
        <taxon>Eukaryota</taxon>
        <taxon>Metazoa</taxon>
        <taxon>Chordata</taxon>
        <taxon>Craniata</taxon>
        <taxon>Vertebrata</taxon>
        <taxon>Euteleostomi</taxon>
        <taxon>Amphibia</taxon>
        <taxon>Batrachia</taxon>
        <taxon>Anura</taxon>
        <taxon>Pelobatoidea</taxon>
        <taxon>Pelobatidae</taxon>
        <taxon>Pelobates</taxon>
    </lineage>
</organism>
<keyword evidence="3" id="KW-1185">Reference proteome</keyword>
<evidence type="ECO:0000256" key="1">
    <source>
        <dbReference type="SAM" id="MobiDB-lite"/>
    </source>
</evidence>
<gene>
    <name evidence="2" type="ORF">PECUL_23A021190</name>
</gene>
<sequence>LYTSLKTTNTQPLTSHISQPNTQHSQLPISFTTNHTQPYHTYDTVKSTSGYSTQTHCKPHSFHTNK</sequence>